<feature type="non-terminal residue" evidence="2">
    <location>
        <position position="1"/>
    </location>
</feature>
<reference evidence="2" key="1">
    <citation type="submission" date="2015-09" db="EMBL/GenBank/DDBJ databases">
        <title>De novo assembly of Pectinophora gossypiella (Pink Bollworm) gut transcriptome.</title>
        <authorList>
            <person name="Tassone E.E."/>
        </authorList>
    </citation>
    <scope>NUCLEOTIDE SEQUENCE</scope>
</reference>
<evidence type="ECO:0008006" key="3">
    <source>
        <dbReference type="Google" id="ProtNLM"/>
    </source>
</evidence>
<organism evidence="2">
    <name type="scientific">Pectinophora gossypiella</name>
    <name type="common">Cotton pink bollworm</name>
    <name type="synonym">Depressaria gossypiella</name>
    <dbReference type="NCBI Taxonomy" id="13191"/>
    <lineage>
        <taxon>Eukaryota</taxon>
        <taxon>Metazoa</taxon>
        <taxon>Ecdysozoa</taxon>
        <taxon>Arthropoda</taxon>
        <taxon>Hexapoda</taxon>
        <taxon>Insecta</taxon>
        <taxon>Pterygota</taxon>
        <taxon>Neoptera</taxon>
        <taxon>Endopterygota</taxon>
        <taxon>Lepidoptera</taxon>
        <taxon>Glossata</taxon>
        <taxon>Ditrysia</taxon>
        <taxon>Gelechioidea</taxon>
        <taxon>Gelechiidae</taxon>
        <taxon>Apatetrinae</taxon>
        <taxon>Pectinophora</taxon>
    </lineage>
</organism>
<dbReference type="GO" id="GO:0005886">
    <property type="term" value="C:plasma membrane"/>
    <property type="evidence" value="ECO:0007669"/>
    <property type="project" value="TreeGrafter"/>
</dbReference>
<keyword evidence="1" id="KW-1133">Transmembrane helix</keyword>
<feature type="transmembrane region" description="Helical" evidence="1">
    <location>
        <begin position="166"/>
        <end position="188"/>
    </location>
</feature>
<dbReference type="InterPro" id="IPR051276">
    <property type="entry name" value="Saccharopine_DH-like_oxidrdct"/>
</dbReference>
<name>A0A1E1VXL0_PECGO</name>
<dbReference type="OrthoDB" id="10268090at2759"/>
<dbReference type="PANTHER" id="PTHR12286">
    <property type="entry name" value="SACCHAROPINE DEHYDROGENASE-LIKE OXIDOREDUCTASE"/>
    <property type="match status" value="1"/>
</dbReference>
<dbReference type="GO" id="GO:0005811">
    <property type="term" value="C:lipid droplet"/>
    <property type="evidence" value="ECO:0007669"/>
    <property type="project" value="TreeGrafter"/>
</dbReference>
<dbReference type="Gene3D" id="3.40.50.720">
    <property type="entry name" value="NAD(P)-binding Rossmann-like Domain"/>
    <property type="match status" value="1"/>
</dbReference>
<evidence type="ECO:0000256" key="1">
    <source>
        <dbReference type="SAM" id="Phobius"/>
    </source>
</evidence>
<dbReference type="AlphaFoldDB" id="A0A1E1VXL0"/>
<sequence>KGSPFIPKNKDKRCFIETMQLEYDTAAQEAGVYVVSACGMDSIPNDLGVVYMEQQFDGTLNSVESYLTALVPPEYSAEARKGVVHYGTWESLVHSLANHNELSVLRKKLYPQRLPTFQPKLQSRGIHKRFDKWCVPFLGADASIVYRTQRHLHEAGHKRPVQFKPYVKIGSMAATIAAVFAGVLLYFMSLTSFTRKLLLDHPRIFSLGFVTKDGPTETVMNNTYYKFELFGEGWARGEDEGTKPNKKIAVKVSGLNPGYGATVSGLVYSAITILKEKDKMPATGGVMTTGVAFGKTDLIKHLYDNNMKFEVIDTDCSK</sequence>
<keyword evidence="1" id="KW-0812">Transmembrane</keyword>
<evidence type="ECO:0000313" key="2">
    <source>
        <dbReference type="EMBL" id="JAT79429.1"/>
    </source>
</evidence>
<gene>
    <name evidence="2" type="ORF">g.12564</name>
</gene>
<dbReference type="GO" id="GO:0005739">
    <property type="term" value="C:mitochondrion"/>
    <property type="evidence" value="ECO:0007669"/>
    <property type="project" value="TreeGrafter"/>
</dbReference>
<accession>A0A1E1VXL0</accession>
<proteinExistence type="predicted"/>
<dbReference type="PANTHER" id="PTHR12286:SF5">
    <property type="entry name" value="SACCHAROPINE DEHYDROGENASE-LIKE OXIDOREDUCTASE"/>
    <property type="match status" value="1"/>
</dbReference>
<dbReference type="GO" id="GO:0009247">
    <property type="term" value="P:glycolipid biosynthetic process"/>
    <property type="evidence" value="ECO:0007669"/>
    <property type="project" value="TreeGrafter"/>
</dbReference>
<protein>
    <recommendedName>
        <fullName evidence="3">Saccharopine dehydrogenase NADP binding domain-containing protein</fullName>
    </recommendedName>
</protein>
<dbReference type="EMBL" id="GDQN01011625">
    <property type="protein sequence ID" value="JAT79429.1"/>
    <property type="molecule type" value="Transcribed_RNA"/>
</dbReference>
<keyword evidence="1" id="KW-0472">Membrane</keyword>